<dbReference type="EMBL" id="JAQLWO010000039">
    <property type="protein sequence ID" value="MDB7908650.1"/>
    <property type="molecule type" value="Genomic_DNA"/>
</dbReference>
<evidence type="ECO:0000256" key="1">
    <source>
        <dbReference type="SAM" id="MobiDB-lite"/>
    </source>
</evidence>
<evidence type="ECO:0000313" key="3">
    <source>
        <dbReference type="Proteomes" id="UP001211006"/>
    </source>
</evidence>
<accession>A0AAW6C976</accession>
<organism evidence="2 3">
    <name type="scientific">Flavonifractor plautii</name>
    <name type="common">Fusobacterium plautii</name>
    <dbReference type="NCBI Taxonomy" id="292800"/>
    <lineage>
        <taxon>Bacteria</taxon>
        <taxon>Bacillati</taxon>
        <taxon>Bacillota</taxon>
        <taxon>Clostridia</taxon>
        <taxon>Eubacteriales</taxon>
        <taxon>Oscillospiraceae</taxon>
        <taxon>Flavonifractor</taxon>
    </lineage>
</organism>
<evidence type="ECO:0000313" key="2">
    <source>
        <dbReference type="EMBL" id="MDB7908650.1"/>
    </source>
</evidence>
<name>A0AAW6C976_FLAPL</name>
<dbReference type="AlphaFoldDB" id="A0AAW6C976"/>
<comment type="caution">
    <text evidence="2">The sequence shown here is derived from an EMBL/GenBank/DDBJ whole genome shotgun (WGS) entry which is preliminary data.</text>
</comment>
<sequence>MAEYPNNSHSARERTDSTAPGKAEKKLEKVVTGAAKTRKKSEARKFVNIFVPEDGENVKSYIMMDVIIPGIKNAIADVISIVLFGDSGRIGGSRSKRDGRSRLTYWDDRRDDRREYGRPRAAAGFEYDDIIFETRGDAELVLDQLESAIANYGIASVADLYDLAGITCRNYTANRYGWTDIQSAKVIRTREGYTLQLPRTVQIN</sequence>
<feature type="compositionally biased region" description="Basic and acidic residues" evidence="1">
    <location>
        <begin position="10"/>
        <end position="29"/>
    </location>
</feature>
<proteinExistence type="predicted"/>
<reference evidence="2" key="1">
    <citation type="submission" date="2023-01" db="EMBL/GenBank/DDBJ databases">
        <title>Human gut microbiome strain richness.</title>
        <authorList>
            <person name="Chen-Liaw A."/>
        </authorList>
    </citation>
    <scope>NUCLEOTIDE SEQUENCE</scope>
    <source>
        <strain evidence="2">2225st1_A6_2225SCRN_200828</strain>
    </source>
</reference>
<protein>
    <submittedName>
        <fullName evidence="2">Uncharacterized protein</fullName>
    </submittedName>
</protein>
<feature type="region of interest" description="Disordered" evidence="1">
    <location>
        <begin position="1"/>
        <end position="34"/>
    </location>
</feature>
<gene>
    <name evidence="2" type="ORF">PND83_21945</name>
</gene>
<dbReference type="Proteomes" id="UP001211006">
    <property type="component" value="Unassembled WGS sequence"/>
</dbReference>
<dbReference type="RefSeq" id="WP_130849639.1">
    <property type="nucleotide sequence ID" value="NZ_CAXUMB010000014.1"/>
</dbReference>